<evidence type="ECO:0000313" key="1">
    <source>
        <dbReference type="EMBL" id="MFB9677548.1"/>
    </source>
</evidence>
<sequence>MPVLMISYQVADEGVDEVVEAIRTAFAEVEKERPEGVRYAYLRRAGGTEFVALLELDEGVENPLPGIAAARRLQETVAKWAVGPAPAPQPLDVLGAYRFSGFSGISGISGFVG</sequence>
<organism evidence="1 2">
    <name type="scientific">Streptosporangium vulgare</name>
    <dbReference type="NCBI Taxonomy" id="46190"/>
    <lineage>
        <taxon>Bacteria</taxon>
        <taxon>Bacillati</taxon>
        <taxon>Actinomycetota</taxon>
        <taxon>Actinomycetes</taxon>
        <taxon>Streptosporangiales</taxon>
        <taxon>Streptosporangiaceae</taxon>
        <taxon>Streptosporangium</taxon>
    </lineage>
</organism>
<dbReference type="Proteomes" id="UP001589610">
    <property type="component" value="Unassembled WGS sequence"/>
</dbReference>
<dbReference type="EMBL" id="JBHMBS010000008">
    <property type="protein sequence ID" value="MFB9677548.1"/>
    <property type="molecule type" value="Genomic_DNA"/>
</dbReference>
<proteinExistence type="predicted"/>
<protein>
    <recommendedName>
        <fullName evidence="3">ABM domain-containing protein</fullName>
    </recommendedName>
</protein>
<dbReference type="RefSeq" id="WP_386158173.1">
    <property type="nucleotide sequence ID" value="NZ_JBHMBS010000008.1"/>
</dbReference>
<gene>
    <name evidence="1" type="ORF">ACFFRH_18875</name>
</gene>
<accession>A0ABV5TEJ8</accession>
<evidence type="ECO:0008006" key="3">
    <source>
        <dbReference type="Google" id="ProtNLM"/>
    </source>
</evidence>
<reference evidence="1 2" key="1">
    <citation type="submission" date="2024-09" db="EMBL/GenBank/DDBJ databases">
        <authorList>
            <person name="Sun Q."/>
            <person name="Mori K."/>
        </authorList>
    </citation>
    <scope>NUCLEOTIDE SEQUENCE [LARGE SCALE GENOMIC DNA]</scope>
    <source>
        <strain evidence="1 2">JCM 3028</strain>
    </source>
</reference>
<evidence type="ECO:0000313" key="2">
    <source>
        <dbReference type="Proteomes" id="UP001589610"/>
    </source>
</evidence>
<name>A0ABV5TEJ8_9ACTN</name>
<keyword evidence="2" id="KW-1185">Reference proteome</keyword>
<comment type="caution">
    <text evidence="1">The sequence shown here is derived from an EMBL/GenBank/DDBJ whole genome shotgun (WGS) entry which is preliminary data.</text>
</comment>